<gene>
    <name evidence="4" type="ORF">NX774_08690</name>
</gene>
<proteinExistence type="inferred from homology"/>
<dbReference type="PRINTS" id="PR00081">
    <property type="entry name" value="GDHRDH"/>
</dbReference>
<dbReference type="PANTHER" id="PTHR43391">
    <property type="entry name" value="RETINOL DEHYDROGENASE-RELATED"/>
    <property type="match status" value="1"/>
</dbReference>
<evidence type="ECO:0000256" key="2">
    <source>
        <dbReference type="ARBA" id="ARBA00023002"/>
    </source>
</evidence>
<dbReference type="InterPro" id="IPR002347">
    <property type="entry name" value="SDR_fam"/>
</dbReference>
<keyword evidence="2" id="KW-0560">Oxidoreductase</keyword>
<comment type="caution">
    <text evidence="4">The sequence shown here is derived from an EMBL/GenBank/DDBJ whole genome shotgun (WGS) entry which is preliminary data.</text>
</comment>
<dbReference type="PRINTS" id="PR00080">
    <property type="entry name" value="SDRFAMILY"/>
</dbReference>
<dbReference type="Gene3D" id="3.40.50.720">
    <property type="entry name" value="NAD(P)-binding Rossmann-like Domain"/>
    <property type="match status" value="1"/>
</dbReference>
<comment type="similarity">
    <text evidence="1 3">Belongs to the short-chain dehydrogenases/reductases (SDR) family.</text>
</comment>
<organism evidence="4 5">
    <name type="scientific">Massilia agilis</name>
    <dbReference type="NCBI Taxonomy" id="1811226"/>
    <lineage>
        <taxon>Bacteria</taxon>
        <taxon>Pseudomonadati</taxon>
        <taxon>Pseudomonadota</taxon>
        <taxon>Betaproteobacteria</taxon>
        <taxon>Burkholderiales</taxon>
        <taxon>Oxalobacteraceae</taxon>
        <taxon>Telluria group</taxon>
        <taxon>Massilia</taxon>
    </lineage>
</organism>
<dbReference type="Pfam" id="PF00106">
    <property type="entry name" value="adh_short"/>
    <property type="match status" value="1"/>
</dbReference>
<dbReference type="InterPro" id="IPR036291">
    <property type="entry name" value="NAD(P)-bd_dom_sf"/>
</dbReference>
<dbReference type="Proteomes" id="UP001206126">
    <property type="component" value="Unassembled WGS sequence"/>
</dbReference>
<protein>
    <submittedName>
        <fullName evidence="4">SDR family oxidoreductase</fullName>
    </submittedName>
</protein>
<dbReference type="RefSeq" id="WP_258821779.1">
    <property type="nucleotide sequence ID" value="NZ_JANUHB010000002.1"/>
</dbReference>
<evidence type="ECO:0000256" key="3">
    <source>
        <dbReference type="RuleBase" id="RU000363"/>
    </source>
</evidence>
<dbReference type="PANTHER" id="PTHR43391:SF82">
    <property type="entry name" value="OXIDOREDUCTASE SADH-RELATED"/>
    <property type="match status" value="1"/>
</dbReference>
<keyword evidence="5" id="KW-1185">Reference proteome</keyword>
<evidence type="ECO:0000256" key="1">
    <source>
        <dbReference type="ARBA" id="ARBA00006484"/>
    </source>
</evidence>
<accession>A0ABT2DC55</accession>
<dbReference type="SUPFAM" id="SSF51735">
    <property type="entry name" value="NAD(P)-binding Rossmann-fold domains"/>
    <property type="match status" value="1"/>
</dbReference>
<evidence type="ECO:0000313" key="4">
    <source>
        <dbReference type="EMBL" id="MCS0807996.1"/>
    </source>
</evidence>
<evidence type="ECO:0000313" key="5">
    <source>
        <dbReference type="Proteomes" id="UP001206126"/>
    </source>
</evidence>
<reference evidence="4 5" key="1">
    <citation type="submission" date="2022-08" db="EMBL/GenBank/DDBJ databases">
        <title>Reclassification of Massilia species as members of the genera Telluria, Duganella, Pseudoduganella, Mokoshia gen. nov. and Zemynaea gen. nov. using orthogonal and non-orthogonal genome-based approaches.</title>
        <authorList>
            <person name="Bowman J.P."/>
        </authorList>
    </citation>
    <scope>NUCLEOTIDE SEQUENCE [LARGE SCALE GENOMIC DNA]</scope>
    <source>
        <strain evidence="4 5">JCM 31605</strain>
    </source>
</reference>
<dbReference type="EMBL" id="JANUHB010000002">
    <property type="protein sequence ID" value="MCS0807996.1"/>
    <property type="molecule type" value="Genomic_DNA"/>
</dbReference>
<name>A0ABT2DC55_9BURK</name>
<dbReference type="NCBIfam" id="NF006123">
    <property type="entry name" value="PRK08267.1"/>
    <property type="match status" value="1"/>
</dbReference>
<sequence length="258" mass="27870">MSMDRQCVFITGAAAGIGRATARLFSQRGWFVGIADIDAPALAQLAQELGPSAMRFRLDATRAEEWNAALGAFFDKTGRLDLLVNNAGILISGPFESNALARHDALVDVNIKGVIHGCHCAQPFLARTPGARVVNLSSSAAIYGQAALATYSATKFAVRGLTEALNIEWQDQGIRVMDVMPLFVQTAMVKDMDAASIRRLGVRLTPEDVANVIWKAAHYRGSPGKVHWPVGFRAKLFHALNGAGPDRLARFIARMIAK</sequence>